<dbReference type="AlphaFoldDB" id="A0A8T0DJX8"/>
<feature type="non-terminal residue" evidence="1">
    <location>
        <position position="1"/>
    </location>
</feature>
<sequence>VTPHEQTQNTFYYYWASAANHDLAVDCEYSCQQLTSTTNAKFQSNFPVRLDKAVQANPDFAGCFAAMLIHVTRINFVSASQVYILHAVQCIAISQLVDVSERCMETHFSMGIYRNSKAVGPVVPKRSCLLSRKTTTVNRGTWSIHFAVFL</sequence>
<comment type="caution">
    <text evidence="1">The sequence shown here is derived from an EMBL/GenBank/DDBJ whole genome shotgun (WGS) entry which is preliminary data.</text>
</comment>
<reference evidence="1 2" key="1">
    <citation type="submission" date="2019-07" db="EMBL/GenBank/DDBJ databases">
        <title>Annotation for the trematode Paragonimus westermani.</title>
        <authorList>
            <person name="Choi Y.-J."/>
        </authorList>
    </citation>
    <scope>NUCLEOTIDE SEQUENCE [LARGE SCALE GENOMIC DNA]</scope>
    <source>
        <strain evidence="1">180907_Pwestermani</strain>
    </source>
</reference>
<proteinExistence type="predicted"/>
<dbReference type="EMBL" id="JTDF01003240">
    <property type="protein sequence ID" value="KAF8567960.1"/>
    <property type="molecule type" value="Genomic_DNA"/>
</dbReference>
<evidence type="ECO:0000313" key="1">
    <source>
        <dbReference type="EMBL" id="KAF8567960.1"/>
    </source>
</evidence>
<accession>A0A8T0DJX8</accession>
<name>A0A8T0DJX8_9TREM</name>
<dbReference type="Proteomes" id="UP000699462">
    <property type="component" value="Unassembled WGS sequence"/>
</dbReference>
<organism evidence="1 2">
    <name type="scientific">Paragonimus westermani</name>
    <dbReference type="NCBI Taxonomy" id="34504"/>
    <lineage>
        <taxon>Eukaryota</taxon>
        <taxon>Metazoa</taxon>
        <taxon>Spiralia</taxon>
        <taxon>Lophotrochozoa</taxon>
        <taxon>Platyhelminthes</taxon>
        <taxon>Trematoda</taxon>
        <taxon>Digenea</taxon>
        <taxon>Plagiorchiida</taxon>
        <taxon>Troglotremata</taxon>
        <taxon>Troglotrematidae</taxon>
        <taxon>Paragonimus</taxon>
    </lineage>
</organism>
<keyword evidence="2" id="KW-1185">Reference proteome</keyword>
<gene>
    <name evidence="1" type="ORF">P879_08925</name>
</gene>
<evidence type="ECO:0000313" key="2">
    <source>
        <dbReference type="Proteomes" id="UP000699462"/>
    </source>
</evidence>
<protein>
    <submittedName>
        <fullName evidence="1">Uncharacterized protein</fullName>
    </submittedName>
</protein>